<dbReference type="STRING" id="1434072.SAMN05216210_0826"/>
<evidence type="ECO:0000259" key="6">
    <source>
        <dbReference type="PROSITE" id="PS50887"/>
    </source>
</evidence>
<comment type="subcellular location">
    <subcellularLocation>
        <location evidence="2">Cell inner membrane</location>
    </subcellularLocation>
</comment>
<accession>A0A1H2EL19</accession>
<protein>
    <recommendedName>
        <fullName evidence="3">diguanylate cyclase</fullName>
        <ecNumber evidence="3">2.7.7.65</ecNumber>
    </recommendedName>
</protein>
<dbReference type="GO" id="GO:0043709">
    <property type="term" value="P:cell adhesion involved in single-species biofilm formation"/>
    <property type="evidence" value="ECO:0007669"/>
    <property type="project" value="TreeGrafter"/>
</dbReference>
<feature type="transmembrane region" description="Helical" evidence="5">
    <location>
        <begin position="120"/>
        <end position="138"/>
    </location>
</feature>
<evidence type="ECO:0000256" key="2">
    <source>
        <dbReference type="ARBA" id="ARBA00004533"/>
    </source>
</evidence>
<dbReference type="PANTHER" id="PTHR45138">
    <property type="entry name" value="REGULATORY COMPONENTS OF SENSORY TRANSDUCTION SYSTEM"/>
    <property type="match status" value="1"/>
</dbReference>
<keyword evidence="5" id="KW-0472">Membrane</keyword>
<name>A0A1H2EL19_9GAMM</name>
<dbReference type="GO" id="GO:1902201">
    <property type="term" value="P:negative regulation of bacterial-type flagellum-dependent cell motility"/>
    <property type="evidence" value="ECO:0007669"/>
    <property type="project" value="TreeGrafter"/>
</dbReference>
<dbReference type="RefSeq" id="WP_092384407.1">
    <property type="nucleotide sequence ID" value="NZ_LT629787.1"/>
</dbReference>
<dbReference type="EC" id="2.7.7.65" evidence="3"/>
<feature type="transmembrane region" description="Helical" evidence="5">
    <location>
        <begin position="54"/>
        <end position="75"/>
    </location>
</feature>
<evidence type="ECO:0000313" key="7">
    <source>
        <dbReference type="EMBL" id="SDT95807.1"/>
    </source>
</evidence>
<evidence type="ECO:0000256" key="5">
    <source>
        <dbReference type="SAM" id="Phobius"/>
    </source>
</evidence>
<feature type="domain" description="GGDEF" evidence="6">
    <location>
        <begin position="284"/>
        <end position="415"/>
    </location>
</feature>
<dbReference type="GO" id="GO:0052621">
    <property type="term" value="F:diguanylate cyclase activity"/>
    <property type="evidence" value="ECO:0007669"/>
    <property type="project" value="UniProtKB-EC"/>
</dbReference>
<evidence type="ECO:0000256" key="3">
    <source>
        <dbReference type="ARBA" id="ARBA00012528"/>
    </source>
</evidence>
<dbReference type="FunFam" id="3.30.70.270:FF:000001">
    <property type="entry name" value="Diguanylate cyclase domain protein"/>
    <property type="match status" value="1"/>
</dbReference>
<evidence type="ECO:0000256" key="1">
    <source>
        <dbReference type="ARBA" id="ARBA00001946"/>
    </source>
</evidence>
<dbReference type="InterPro" id="IPR050469">
    <property type="entry name" value="Diguanylate_Cyclase"/>
</dbReference>
<organism evidence="7 8">
    <name type="scientific">Halopseudomonas salegens</name>
    <dbReference type="NCBI Taxonomy" id="1434072"/>
    <lineage>
        <taxon>Bacteria</taxon>
        <taxon>Pseudomonadati</taxon>
        <taxon>Pseudomonadota</taxon>
        <taxon>Gammaproteobacteria</taxon>
        <taxon>Pseudomonadales</taxon>
        <taxon>Pseudomonadaceae</taxon>
        <taxon>Halopseudomonas</taxon>
    </lineage>
</organism>
<feature type="transmembrane region" description="Helical" evidence="5">
    <location>
        <begin position="194"/>
        <end position="213"/>
    </location>
</feature>
<sequence length="415" mass="46858">MPSRHLLKGFRCLKWGQPISTHVAKGYEWSIKPWWGEFRNKEHEQAFLRQHAPLVAGQLQLALLVWMFLLLIFAIPDYLTLGPGTDFFILLAMRLATSVLILALFVAVGFKAQLAVQGRWISLVEVVAISLFMLVYFYRPDILSWTITVTLLMILGVIALVPNRLKAAVPVAFYMAVLTALVLLYLGSLDESEFVGLLVIFSLPIGIGWAGALRANVLQRRQFALFQQSTQLNAELTREIEMRKRLQEQLQHQATTDALTGLNNRHQYQQLFARELSRSMRLRQPMSLGIIDLDHFKQVNDTWGHSAGDEVLRRVAQLCRDNFRDIDILGRLGGEEFVVLLPDTTQEQAIIVAQRFIETLANTPIDIGTRDIQVTATIGVVTRQPDETSLEGLIKRADDALYKGKEAGRNQVMPG</sequence>
<feature type="transmembrane region" description="Helical" evidence="5">
    <location>
        <begin position="168"/>
        <end position="188"/>
    </location>
</feature>
<gene>
    <name evidence="7" type="ORF">SAMN05216210_0826</name>
</gene>
<dbReference type="GO" id="GO:0005886">
    <property type="term" value="C:plasma membrane"/>
    <property type="evidence" value="ECO:0007669"/>
    <property type="project" value="UniProtKB-SubCell"/>
</dbReference>
<feature type="transmembrane region" description="Helical" evidence="5">
    <location>
        <begin position="87"/>
        <end position="108"/>
    </location>
</feature>
<dbReference type="PANTHER" id="PTHR45138:SF9">
    <property type="entry name" value="DIGUANYLATE CYCLASE DGCM-RELATED"/>
    <property type="match status" value="1"/>
</dbReference>
<dbReference type="AlphaFoldDB" id="A0A1H2EL19"/>
<dbReference type="InterPro" id="IPR029787">
    <property type="entry name" value="Nucleotide_cyclase"/>
</dbReference>
<dbReference type="EMBL" id="LT629787">
    <property type="protein sequence ID" value="SDT95807.1"/>
    <property type="molecule type" value="Genomic_DNA"/>
</dbReference>
<dbReference type="SUPFAM" id="SSF55073">
    <property type="entry name" value="Nucleotide cyclase"/>
    <property type="match status" value="1"/>
</dbReference>
<dbReference type="OrthoDB" id="9812260at2"/>
<proteinExistence type="predicted"/>
<evidence type="ECO:0000256" key="4">
    <source>
        <dbReference type="ARBA" id="ARBA00034247"/>
    </source>
</evidence>
<keyword evidence="8" id="KW-1185">Reference proteome</keyword>
<dbReference type="SMART" id="SM00267">
    <property type="entry name" value="GGDEF"/>
    <property type="match status" value="1"/>
</dbReference>
<reference evidence="8" key="1">
    <citation type="submission" date="2016-10" db="EMBL/GenBank/DDBJ databases">
        <authorList>
            <person name="Varghese N."/>
            <person name="Submissions S."/>
        </authorList>
    </citation>
    <scope>NUCLEOTIDE SEQUENCE [LARGE SCALE GENOMIC DNA]</scope>
    <source>
        <strain evidence="8">CECT 8338</strain>
    </source>
</reference>
<dbReference type="CDD" id="cd01949">
    <property type="entry name" value="GGDEF"/>
    <property type="match status" value="1"/>
</dbReference>
<dbReference type="NCBIfam" id="TIGR00254">
    <property type="entry name" value="GGDEF"/>
    <property type="match status" value="1"/>
</dbReference>
<dbReference type="Gene3D" id="3.30.70.270">
    <property type="match status" value="1"/>
</dbReference>
<comment type="cofactor">
    <cofactor evidence="1">
        <name>Mg(2+)</name>
        <dbReference type="ChEBI" id="CHEBI:18420"/>
    </cofactor>
</comment>
<keyword evidence="5" id="KW-0812">Transmembrane</keyword>
<keyword evidence="5" id="KW-1133">Transmembrane helix</keyword>
<dbReference type="PROSITE" id="PS50887">
    <property type="entry name" value="GGDEF"/>
    <property type="match status" value="1"/>
</dbReference>
<dbReference type="InterPro" id="IPR000160">
    <property type="entry name" value="GGDEF_dom"/>
</dbReference>
<dbReference type="Pfam" id="PF00990">
    <property type="entry name" value="GGDEF"/>
    <property type="match status" value="1"/>
</dbReference>
<dbReference type="InterPro" id="IPR043128">
    <property type="entry name" value="Rev_trsase/Diguanyl_cyclase"/>
</dbReference>
<dbReference type="Proteomes" id="UP000243924">
    <property type="component" value="Chromosome I"/>
</dbReference>
<comment type="catalytic activity">
    <reaction evidence="4">
        <text>2 GTP = 3',3'-c-di-GMP + 2 diphosphate</text>
        <dbReference type="Rhea" id="RHEA:24898"/>
        <dbReference type="ChEBI" id="CHEBI:33019"/>
        <dbReference type="ChEBI" id="CHEBI:37565"/>
        <dbReference type="ChEBI" id="CHEBI:58805"/>
        <dbReference type="EC" id="2.7.7.65"/>
    </reaction>
</comment>
<evidence type="ECO:0000313" key="8">
    <source>
        <dbReference type="Proteomes" id="UP000243924"/>
    </source>
</evidence>
<feature type="transmembrane region" description="Helical" evidence="5">
    <location>
        <begin position="144"/>
        <end position="161"/>
    </location>
</feature>